<feature type="compositionally biased region" description="Basic residues" evidence="1">
    <location>
        <begin position="101"/>
        <end position="110"/>
    </location>
</feature>
<evidence type="ECO:0000256" key="1">
    <source>
        <dbReference type="SAM" id="MobiDB-lite"/>
    </source>
</evidence>
<evidence type="ECO:0000259" key="2">
    <source>
        <dbReference type="SMART" id="SM01406"/>
    </source>
</evidence>
<feature type="region of interest" description="Disordered" evidence="1">
    <location>
        <begin position="1"/>
        <end position="282"/>
    </location>
</feature>
<dbReference type="EMBL" id="KN824277">
    <property type="protein sequence ID" value="KIM34200.1"/>
    <property type="molecule type" value="Genomic_DNA"/>
</dbReference>
<evidence type="ECO:0000313" key="3">
    <source>
        <dbReference type="EMBL" id="KIM34200.1"/>
    </source>
</evidence>
<dbReference type="GO" id="GO:0006338">
    <property type="term" value="P:chromatin remodeling"/>
    <property type="evidence" value="ECO:0007669"/>
    <property type="project" value="InterPro"/>
</dbReference>
<dbReference type="OrthoDB" id="2021186at2759"/>
<accession>A0A0C3BBK8</accession>
<dbReference type="Pfam" id="PF04795">
    <property type="entry name" value="PAPA-1"/>
    <property type="match status" value="1"/>
</dbReference>
<dbReference type="InterPro" id="IPR006880">
    <property type="entry name" value="INO80B_C"/>
</dbReference>
<dbReference type="AlphaFoldDB" id="A0A0C3BBK8"/>
<dbReference type="STRING" id="933852.A0A0C3BBK8"/>
<dbReference type="Proteomes" id="UP000054097">
    <property type="component" value="Unassembled WGS sequence"/>
</dbReference>
<feature type="domain" description="INO80 complex subunit B-like conserved region" evidence="2">
    <location>
        <begin position="166"/>
        <end position="307"/>
    </location>
</feature>
<evidence type="ECO:0000313" key="4">
    <source>
        <dbReference type="Proteomes" id="UP000054097"/>
    </source>
</evidence>
<sequence length="413" mass="45167">MPPRVAPPKRSTRRIIEDDESEGEDAQDEGQYEDDDDEQAEEAYEEDEEEYDELEEDDEDDYGESAGPKTGLKIKLNMGTKLKSGTVDSTPGDTTPFAMPRVKRNQKRRTVAVSDEDQEEQEEDTPAQPTRKTARQAALAGDAGPVEHVSLEEPPNPRKRKWTEEEIAMRREEAARKRKVKGAQRQEDEKQMIINRLINKGTGKRGRWASKAKDPTPDPEEDGEEGGAATGAAGEGTEAGEENESSSAAEEVPTGAVTPAPTRGGWRGRGRRARGAKLPPPPVRMHIPVMRWLSGMRDIVIQEPDDQIQVDPTDMKRGEDAGITTATASAPDQPKPAAEREPFLSFSIPPELLAVTVIEPPPPLPSPRNAISCAVKGCSLTRKYKLAGGPDPDIGACGMDHLKRLQTSMGLVQ</sequence>
<dbReference type="InterPro" id="IPR029523">
    <property type="entry name" value="INO80B/Ies2"/>
</dbReference>
<name>A0A0C3BBK8_SERVB</name>
<dbReference type="PANTHER" id="PTHR21561:SF12">
    <property type="entry name" value="INO80 COMPLEX SUBUNIT B"/>
    <property type="match status" value="1"/>
</dbReference>
<reference evidence="4" key="2">
    <citation type="submission" date="2015-01" db="EMBL/GenBank/DDBJ databases">
        <title>Evolutionary Origins and Diversification of the Mycorrhizal Mutualists.</title>
        <authorList>
            <consortium name="DOE Joint Genome Institute"/>
            <consortium name="Mycorrhizal Genomics Consortium"/>
            <person name="Kohler A."/>
            <person name="Kuo A."/>
            <person name="Nagy L.G."/>
            <person name="Floudas D."/>
            <person name="Copeland A."/>
            <person name="Barry K.W."/>
            <person name="Cichocki N."/>
            <person name="Veneault-Fourrey C."/>
            <person name="LaButti K."/>
            <person name="Lindquist E.A."/>
            <person name="Lipzen A."/>
            <person name="Lundell T."/>
            <person name="Morin E."/>
            <person name="Murat C."/>
            <person name="Riley R."/>
            <person name="Ohm R."/>
            <person name="Sun H."/>
            <person name="Tunlid A."/>
            <person name="Henrissat B."/>
            <person name="Grigoriev I.V."/>
            <person name="Hibbett D.S."/>
            <person name="Martin F."/>
        </authorList>
    </citation>
    <scope>NUCLEOTIDE SEQUENCE [LARGE SCALE GENOMIC DNA]</scope>
    <source>
        <strain evidence="4">MAFF 305830</strain>
    </source>
</reference>
<dbReference type="HOGENOM" id="CLU_025281_0_0_1"/>
<proteinExistence type="predicted"/>
<keyword evidence="4" id="KW-1185">Reference proteome</keyword>
<protein>
    <recommendedName>
        <fullName evidence="2">INO80 complex subunit B-like conserved region domain-containing protein</fullName>
    </recommendedName>
</protein>
<feature type="compositionally biased region" description="Acidic residues" evidence="1">
    <location>
        <begin position="114"/>
        <end position="125"/>
    </location>
</feature>
<dbReference type="GO" id="GO:0031011">
    <property type="term" value="C:Ino80 complex"/>
    <property type="evidence" value="ECO:0007669"/>
    <property type="project" value="InterPro"/>
</dbReference>
<dbReference type="SMART" id="SM01406">
    <property type="entry name" value="PAPA-1"/>
    <property type="match status" value="1"/>
</dbReference>
<feature type="compositionally biased region" description="Basic residues" evidence="1">
    <location>
        <begin position="266"/>
        <end position="275"/>
    </location>
</feature>
<dbReference type="PANTHER" id="PTHR21561">
    <property type="entry name" value="INO80 COMPLEX SUBUNIT B"/>
    <property type="match status" value="1"/>
</dbReference>
<organism evidence="3 4">
    <name type="scientific">Serendipita vermifera MAFF 305830</name>
    <dbReference type="NCBI Taxonomy" id="933852"/>
    <lineage>
        <taxon>Eukaryota</taxon>
        <taxon>Fungi</taxon>
        <taxon>Dikarya</taxon>
        <taxon>Basidiomycota</taxon>
        <taxon>Agaricomycotina</taxon>
        <taxon>Agaricomycetes</taxon>
        <taxon>Sebacinales</taxon>
        <taxon>Serendipitaceae</taxon>
        <taxon>Serendipita</taxon>
    </lineage>
</organism>
<feature type="compositionally biased region" description="Basic and acidic residues" evidence="1">
    <location>
        <begin position="162"/>
        <end position="175"/>
    </location>
</feature>
<reference evidence="3 4" key="1">
    <citation type="submission" date="2014-04" db="EMBL/GenBank/DDBJ databases">
        <authorList>
            <consortium name="DOE Joint Genome Institute"/>
            <person name="Kuo A."/>
            <person name="Zuccaro A."/>
            <person name="Kohler A."/>
            <person name="Nagy L.G."/>
            <person name="Floudas D."/>
            <person name="Copeland A."/>
            <person name="Barry K.W."/>
            <person name="Cichocki N."/>
            <person name="Veneault-Fourrey C."/>
            <person name="LaButti K."/>
            <person name="Lindquist E.A."/>
            <person name="Lipzen A."/>
            <person name="Lundell T."/>
            <person name="Morin E."/>
            <person name="Murat C."/>
            <person name="Sun H."/>
            <person name="Tunlid A."/>
            <person name="Henrissat B."/>
            <person name="Grigoriev I.V."/>
            <person name="Hibbett D.S."/>
            <person name="Martin F."/>
            <person name="Nordberg H.P."/>
            <person name="Cantor M.N."/>
            <person name="Hua S.X."/>
        </authorList>
    </citation>
    <scope>NUCLEOTIDE SEQUENCE [LARGE SCALE GENOMIC DNA]</scope>
    <source>
        <strain evidence="3 4">MAFF 305830</strain>
    </source>
</reference>
<feature type="compositionally biased region" description="Acidic residues" evidence="1">
    <location>
        <begin position="17"/>
        <end position="63"/>
    </location>
</feature>
<gene>
    <name evidence="3" type="ORF">M408DRAFT_325667</name>
</gene>